<name>A0A1V9XBC1_9ACAR</name>
<dbReference type="EMBL" id="MNPL01016027">
    <property type="protein sequence ID" value="OQR70827.1"/>
    <property type="molecule type" value="Genomic_DNA"/>
</dbReference>
<proteinExistence type="predicted"/>
<comment type="caution">
    <text evidence="2">The sequence shown here is derived from an EMBL/GenBank/DDBJ whole genome shotgun (WGS) entry which is preliminary data.</text>
</comment>
<evidence type="ECO:0000256" key="1">
    <source>
        <dbReference type="SAM" id="MobiDB-lite"/>
    </source>
</evidence>
<dbReference type="Proteomes" id="UP000192247">
    <property type="component" value="Unassembled WGS sequence"/>
</dbReference>
<evidence type="ECO:0000313" key="2">
    <source>
        <dbReference type="EMBL" id="OQR70827.1"/>
    </source>
</evidence>
<gene>
    <name evidence="2" type="ORF">BIW11_04088</name>
</gene>
<feature type="region of interest" description="Disordered" evidence="1">
    <location>
        <begin position="17"/>
        <end position="42"/>
    </location>
</feature>
<dbReference type="InParanoid" id="A0A1V9XBC1"/>
<sequence>MSRQTVALRTVEIKQPTLDHPVRSRRQQQRRNPNSSSLLSRQTRVERQLTQLHLSVDSSQQQERRLGQHQGAIEQSLWLSRVSFLKCEDFRLPAIVHTVFSSATCLQVDTCIRGVRLNRSQLTVARVGGYEWAVMNKSGPYGAPPAAMPGGPPTEAVPPAYPSLPVEPPPPYTAYASGTPAYNPQFPQTPLTQVPQFGAAPASTYPAPQATINDTVTPGSMGAGLSCSCNRQGRPCRLTEMLTSRLLVSAGATSPAIAADGSRRLATGDKNGGPRIRCTQASSLKGDPFFSV</sequence>
<accession>A0A1V9XBC1</accession>
<organism evidence="2 3">
    <name type="scientific">Tropilaelaps mercedesae</name>
    <dbReference type="NCBI Taxonomy" id="418985"/>
    <lineage>
        <taxon>Eukaryota</taxon>
        <taxon>Metazoa</taxon>
        <taxon>Ecdysozoa</taxon>
        <taxon>Arthropoda</taxon>
        <taxon>Chelicerata</taxon>
        <taxon>Arachnida</taxon>
        <taxon>Acari</taxon>
        <taxon>Parasitiformes</taxon>
        <taxon>Mesostigmata</taxon>
        <taxon>Gamasina</taxon>
        <taxon>Dermanyssoidea</taxon>
        <taxon>Laelapidae</taxon>
        <taxon>Tropilaelaps</taxon>
    </lineage>
</organism>
<evidence type="ECO:0000313" key="3">
    <source>
        <dbReference type="Proteomes" id="UP000192247"/>
    </source>
</evidence>
<reference evidence="2 3" key="1">
    <citation type="journal article" date="2017" name="Gigascience">
        <title>Draft genome of the honey bee ectoparasitic mite, Tropilaelaps mercedesae, is shaped by the parasitic life history.</title>
        <authorList>
            <person name="Dong X."/>
            <person name="Armstrong S.D."/>
            <person name="Xia D."/>
            <person name="Makepeace B.L."/>
            <person name="Darby A.C."/>
            <person name="Kadowaki T."/>
        </authorList>
    </citation>
    <scope>NUCLEOTIDE SEQUENCE [LARGE SCALE GENOMIC DNA]</scope>
    <source>
        <strain evidence="2">Wuxi-XJTLU</strain>
    </source>
</reference>
<dbReference type="AlphaFoldDB" id="A0A1V9XBC1"/>
<protein>
    <submittedName>
        <fullName evidence="2">Uncharacterized protein</fullName>
    </submittedName>
</protein>
<feature type="compositionally biased region" description="Low complexity" evidence="1">
    <location>
        <begin position="30"/>
        <end position="40"/>
    </location>
</feature>
<keyword evidence="3" id="KW-1185">Reference proteome</keyword>